<evidence type="ECO:0000313" key="2">
    <source>
        <dbReference type="EMBL" id="KAF9524197.1"/>
    </source>
</evidence>
<keyword evidence="3" id="KW-1185">Reference proteome</keyword>
<proteinExistence type="predicted"/>
<dbReference type="AlphaFoldDB" id="A0A9P6E807"/>
<feature type="compositionally biased region" description="Polar residues" evidence="1">
    <location>
        <begin position="155"/>
        <end position="168"/>
    </location>
</feature>
<dbReference type="Proteomes" id="UP000807306">
    <property type="component" value="Unassembled WGS sequence"/>
</dbReference>
<evidence type="ECO:0000256" key="1">
    <source>
        <dbReference type="SAM" id="MobiDB-lite"/>
    </source>
</evidence>
<protein>
    <submittedName>
        <fullName evidence="2">Uncharacterized protein</fullName>
    </submittedName>
</protein>
<sequence length="434" mass="46145">MIGPTSTFYNPEESSLSQGDSHAQYQQWLDAYTTQQPPQSAQSSMHSSYRRDAAEAQQNVFNYIPTQYNPSAAMNQYAPSNAPSAPQASVRGNQAAASGSAAYQPPPDVFAAFYPDMQPMAGSSTSSPDQTHTYTPESTLHSFSNTPEPAYVPQHRTQPSYPSQQHLQPPSRRVPSSHQNQPSNPPLRQTSQYKQQAHTQTRFVTQQQPAGPPQGTGSASSGASASQSNPSSSTTLGPQGLSWNTKASPTMSASSSGGYIHVSQPNPVRSSGGRGADAGPSGSLSTFSMSGGSLSTATPDKVLIAEKAGSKRKRAKKDYVEESGTLSDSDSDDDDGDGLGMTGQISVGMGGLGVVGRGRGRREKGSRLPGACTHCKKLKLGASNVFLYFPSEPMLTIPFCSSTQFPLDYFKCSRLVLTNDAVHRTPPFTQSAFR</sequence>
<feature type="compositionally biased region" description="Low complexity" evidence="1">
    <location>
        <begin position="205"/>
        <end position="235"/>
    </location>
</feature>
<dbReference type="EMBL" id="MU157902">
    <property type="protein sequence ID" value="KAF9524197.1"/>
    <property type="molecule type" value="Genomic_DNA"/>
</dbReference>
<feature type="compositionally biased region" description="Polar residues" evidence="1">
    <location>
        <begin position="241"/>
        <end position="269"/>
    </location>
</feature>
<feature type="compositionally biased region" description="Polar residues" evidence="1">
    <location>
        <begin position="282"/>
        <end position="296"/>
    </location>
</feature>
<gene>
    <name evidence="2" type="ORF">CPB83DRAFT_620424</name>
</gene>
<name>A0A9P6E807_9AGAR</name>
<dbReference type="OrthoDB" id="3070202at2759"/>
<organism evidence="2 3">
    <name type="scientific">Crepidotus variabilis</name>
    <dbReference type="NCBI Taxonomy" id="179855"/>
    <lineage>
        <taxon>Eukaryota</taxon>
        <taxon>Fungi</taxon>
        <taxon>Dikarya</taxon>
        <taxon>Basidiomycota</taxon>
        <taxon>Agaricomycotina</taxon>
        <taxon>Agaricomycetes</taxon>
        <taxon>Agaricomycetidae</taxon>
        <taxon>Agaricales</taxon>
        <taxon>Agaricineae</taxon>
        <taxon>Crepidotaceae</taxon>
        <taxon>Crepidotus</taxon>
    </lineage>
</organism>
<accession>A0A9P6E807</accession>
<reference evidence="2" key="1">
    <citation type="submission" date="2020-11" db="EMBL/GenBank/DDBJ databases">
        <authorList>
            <consortium name="DOE Joint Genome Institute"/>
            <person name="Ahrendt S."/>
            <person name="Riley R."/>
            <person name="Andreopoulos W."/>
            <person name="Labutti K."/>
            <person name="Pangilinan J."/>
            <person name="Ruiz-Duenas F.J."/>
            <person name="Barrasa J.M."/>
            <person name="Sanchez-Garcia M."/>
            <person name="Camarero S."/>
            <person name="Miyauchi S."/>
            <person name="Serrano A."/>
            <person name="Linde D."/>
            <person name="Babiker R."/>
            <person name="Drula E."/>
            <person name="Ayuso-Fernandez I."/>
            <person name="Pacheco R."/>
            <person name="Padilla G."/>
            <person name="Ferreira P."/>
            <person name="Barriuso J."/>
            <person name="Kellner H."/>
            <person name="Castanera R."/>
            <person name="Alfaro M."/>
            <person name="Ramirez L."/>
            <person name="Pisabarro A.G."/>
            <person name="Kuo A."/>
            <person name="Tritt A."/>
            <person name="Lipzen A."/>
            <person name="He G."/>
            <person name="Yan M."/>
            <person name="Ng V."/>
            <person name="Cullen D."/>
            <person name="Martin F."/>
            <person name="Rosso M.-N."/>
            <person name="Henrissat B."/>
            <person name="Hibbett D."/>
            <person name="Martinez A.T."/>
            <person name="Grigoriev I.V."/>
        </authorList>
    </citation>
    <scope>NUCLEOTIDE SEQUENCE</scope>
    <source>
        <strain evidence="2">CBS 506.95</strain>
    </source>
</reference>
<feature type="compositionally biased region" description="Polar residues" evidence="1">
    <location>
        <begin position="187"/>
        <end position="204"/>
    </location>
</feature>
<feature type="region of interest" description="Disordered" evidence="1">
    <location>
        <begin position="308"/>
        <end position="345"/>
    </location>
</feature>
<feature type="compositionally biased region" description="Low complexity" evidence="1">
    <location>
        <begin position="35"/>
        <end position="47"/>
    </location>
</feature>
<feature type="region of interest" description="Disordered" evidence="1">
    <location>
        <begin position="71"/>
        <end position="296"/>
    </location>
</feature>
<feature type="compositionally biased region" description="Polar residues" evidence="1">
    <location>
        <begin position="1"/>
        <end position="27"/>
    </location>
</feature>
<feature type="compositionally biased region" description="Low complexity" evidence="1">
    <location>
        <begin position="78"/>
        <end position="89"/>
    </location>
</feature>
<feature type="region of interest" description="Disordered" evidence="1">
    <location>
        <begin position="1"/>
        <end position="53"/>
    </location>
</feature>
<evidence type="ECO:0000313" key="3">
    <source>
        <dbReference type="Proteomes" id="UP000807306"/>
    </source>
</evidence>
<comment type="caution">
    <text evidence="2">The sequence shown here is derived from an EMBL/GenBank/DDBJ whole genome shotgun (WGS) entry which is preliminary data.</text>
</comment>
<feature type="compositionally biased region" description="Polar residues" evidence="1">
    <location>
        <begin position="121"/>
        <end position="147"/>
    </location>
</feature>